<feature type="region of interest" description="Disordered" evidence="1">
    <location>
        <begin position="145"/>
        <end position="180"/>
    </location>
</feature>
<protein>
    <submittedName>
        <fullName evidence="2">Uncharacterized protein</fullName>
    </submittedName>
</protein>
<evidence type="ECO:0000256" key="1">
    <source>
        <dbReference type="SAM" id="MobiDB-lite"/>
    </source>
</evidence>
<dbReference type="EMBL" id="HBHT01022646">
    <property type="protein sequence ID" value="CAD9972895.1"/>
    <property type="molecule type" value="Transcribed_RNA"/>
</dbReference>
<proteinExistence type="predicted"/>
<accession>A0A7S2YF85</accession>
<name>A0A7S2YF85_9STRA</name>
<organism evidence="2">
    <name type="scientific">Entomoneis paludosa</name>
    <dbReference type="NCBI Taxonomy" id="265537"/>
    <lineage>
        <taxon>Eukaryota</taxon>
        <taxon>Sar</taxon>
        <taxon>Stramenopiles</taxon>
        <taxon>Ochrophyta</taxon>
        <taxon>Bacillariophyta</taxon>
        <taxon>Bacillariophyceae</taxon>
        <taxon>Bacillariophycidae</taxon>
        <taxon>Entomoneidaceae</taxon>
        <taxon>Entomoneis</taxon>
    </lineage>
</organism>
<evidence type="ECO:0000313" key="2">
    <source>
        <dbReference type="EMBL" id="CAD9972895.1"/>
    </source>
</evidence>
<gene>
    <name evidence="2" type="ORF">APAL1065_LOCUS15185</name>
</gene>
<sequence>MNFPSPSALLCSTRSIIRDGAKGERVWQRICGLLFLHNLKSHILSVLVTKHKHPNRITIMTNRNFTPSAVILNKAIKEIVDQGTTETAQVQAQLEKDQPTWNLPARRVSKFVKRNLSGSSVDEKEEEMSTGGSFRRFFSKKSKASKSNDVPAPVQEEVTKDAEEGSLEPTVDTEGEHTAVAKEIYVDDNDGKKEMGCWCN</sequence>
<dbReference type="AlphaFoldDB" id="A0A7S2YF85"/>
<reference evidence="2" key="1">
    <citation type="submission" date="2021-01" db="EMBL/GenBank/DDBJ databases">
        <authorList>
            <person name="Corre E."/>
            <person name="Pelletier E."/>
            <person name="Niang G."/>
            <person name="Scheremetjew M."/>
            <person name="Finn R."/>
            <person name="Kale V."/>
            <person name="Holt S."/>
            <person name="Cochrane G."/>
            <person name="Meng A."/>
            <person name="Brown T."/>
            <person name="Cohen L."/>
        </authorList>
    </citation>
    <scope>NUCLEOTIDE SEQUENCE</scope>
    <source>
        <strain evidence="2">CCMP125</strain>
    </source>
</reference>